<sequence length="431" mass="48958">MQPYEKYKNSGIDWLGQIPEHWEVKKLKYVILGKLKYGANESGWEYDSNLPRYIRISDFGLEGKLSEDKKLSLPFEIANNYLLSDGDILFARSGATVGKSYQFKISLSTEKNYCFAGYLIKAQPDTSKILSDFLYAYTQSGVFASWKDFIFNKATIENIGADKYSELFIPLPPLSEQAAIAAYLDDKCGKIDRAIGLKTEQIEQLKTLRQVRIQQAVTRGLDADAPLKESGIDWIGQIPEHWEVKRLKYVLDEINIRTTTGSEELLSLSKYLGIIPKSSLEERAGGAESLIGYKKVYYNNIVINKMQAVNGLIGVAKIEGITSPDYSIYKCKIDNVDYIGKLLLLPFYLEQYKKVVTGVMEGFIRLYTDDLYRIEAILPPLSEQEAIVSYLSSETERIDRAIALQNEQIEYLKSYKQSLINEAVTGKFRTK</sequence>
<feature type="domain" description="Type I restriction modification DNA specificity" evidence="4">
    <location>
        <begin position="20"/>
        <end position="206"/>
    </location>
</feature>
<dbReference type="PANTHER" id="PTHR43140">
    <property type="entry name" value="TYPE-1 RESTRICTION ENZYME ECOKI SPECIFICITY PROTEIN"/>
    <property type="match status" value="1"/>
</dbReference>
<dbReference type="InterPro" id="IPR000055">
    <property type="entry name" value="Restrct_endonuc_typeI_TRD"/>
</dbReference>
<dbReference type="Pfam" id="PF01420">
    <property type="entry name" value="Methylase_S"/>
    <property type="match status" value="1"/>
</dbReference>
<comment type="similarity">
    <text evidence="1">Belongs to the type-I restriction system S methylase family.</text>
</comment>
<dbReference type="STRING" id="927664.SAMN05421780_104144"/>
<proteinExistence type="inferred from homology"/>
<dbReference type="Gene3D" id="1.10.287.1120">
    <property type="entry name" value="Bipartite methylase S protein"/>
    <property type="match status" value="1"/>
</dbReference>
<keyword evidence="2" id="KW-0680">Restriction system</keyword>
<dbReference type="EMBL" id="FOLE01000004">
    <property type="protein sequence ID" value="SFC29139.1"/>
    <property type="molecule type" value="Genomic_DNA"/>
</dbReference>
<organism evidence="5 6">
    <name type="scientific">Flexibacter flexilis DSM 6793</name>
    <dbReference type="NCBI Taxonomy" id="927664"/>
    <lineage>
        <taxon>Bacteria</taxon>
        <taxon>Pseudomonadati</taxon>
        <taxon>Bacteroidota</taxon>
        <taxon>Cytophagia</taxon>
        <taxon>Cytophagales</taxon>
        <taxon>Flexibacteraceae</taxon>
        <taxon>Flexibacter</taxon>
    </lineage>
</organism>
<evidence type="ECO:0000259" key="4">
    <source>
        <dbReference type="Pfam" id="PF01420"/>
    </source>
</evidence>
<accession>A0A1I1HYA3</accession>
<evidence type="ECO:0000313" key="6">
    <source>
        <dbReference type="Proteomes" id="UP000199514"/>
    </source>
</evidence>
<dbReference type="GO" id="GO:0009307">
    <property type="term" value="P:DNA restriction-modification system"/>
    <property type="evidence" value="ECO:0007669"/>
    <property type="project" value="UniProtKB-KW"/>
</dbReference>
<keyword evidence="6" id="KW-1185">Reference proteome</keyword>
<protein>
    <submittedName>
        <fullName evidence="5">Type I restriction enzyme, S subunit</fullName>
    </submittedName>
</protein>
<dbReference type="Gene3D" id="3.90.220.20">
    <property type="entry name" value="DNA methylase specificity domains"/>
    <property type="match status" value="2"/>
</dbReference>
<dbReference type="OrthoDB" id="667970at2"/>
<dbReference type="GO" id="GO:0003677">
    <property type="term" value="F:DNA binding"/>
    <property type="evidence" value="ECO:0007669"/>
    <property type="project" value="UniProtKB-KW"/>
</dbReference>
<reference evidence="5 6" key="1">
    <citation type="submission" date="2016-10" db="EMBL/GenBank/DDBJ databases">
        <authorList>
            <person name="de Groot N.N."/>
        </authorList>
    </citation>
    <scope>NUCLEOTIDE SEQUENCE [LARGE SCALE GENOMIC DNA]</scope>
    <source>
        <strain evidence="5 6">DSM 6793</strain>
    </source>
</reference>
<dbReference type="PANTHER" id="PTHR43140:SF1">
    <property type="entry name" value="TYPE I RESTRICTION ENZYME ECOKI SPECIFICITY SUBUNIT"/>
    <property type="match status" value="1"/>
</dbReference>
<dbReference type="SUPFAM" id="SSF116734">
    <property type="entry name" value="DNA methylase specificity domain"/>
    <property type="match status" value="2"/>
</dbReference>
<evidence type="ECO:0000256" key="3">
    <source>
        <dbReference type="ARBA" id="ARBA00023125"/>
    </source>
</evidence>
<evidence type="ECO:0000256" key="1">
    <source>
        <dbReference type="ARBA" id="ARBA00010923"/>
    </source>
</evidence>
<dbReference type="InterPro" id="IPR044946">
    <property type="entry name" value="Restrct_endonuc_typeI_TRD_sf"/>
</dbReference>
<evidence type="ECO:0000313" key="5">
    <source>
        <dbReference type="EMBL" id="SFC29139.1"/>
    </source>
</evidence>
<name>A0A1I1HYA3_9BACT</name>
<keyword evidence="3" id="KW-0238">DNA-binding</keyword>
<dbReference type="InterPro" id="IPR051212">
    <property type="entry name" value="Type-I_RE_S_subunit"/>
</dbReference>
<dbReference type="Proteomes" id="UP000199514">
    <property type="component" value="Unassembled WGS sequence"/>
</dbReference>
<dbReference type="RefSeq" id="WP_091510787.1">
    <property type="nucleotide sequence ID" value="NZ_FOLE01000004.1"/>
</dbReference>
<evidence type="ECO:0000256" key="2">
    <source>
        <dbReference type="ARBA" id="ARBA00022747"/>
    </source>
</evidence>
<dbReference type="CDD" id="cd17521">
    <property type="entry name" value="RMtype1_S_Sau13435ORF2165P_TRD2-CR2_like"/>
    <property type="match status" value="1"/>
</dbReference>
<dbReference type="AlphaFoldDB" id="A0A1I1HYA3"/>
<gene>
    <name evidence="5" type="ORF">SAMN05421780_104144</name>
</gene>